<name>A0ABW7AA93_9ACTN</name>
<proteinExistence type="predicted"/>
<accession>A0ABW7AA93</accession>
<comment type="caution">
    <text evidence="1">The sequence shown here is derived from an EMBL/GenBank/DDBJ whole genome shotgun (WGS) entry which is preliminary data.</text>
</comment>
<gene>
    <name evidence="1" type="ORF">ACFLIM_13840</name>
</gene>
<dbReference type="Pfam" id="PF07070">
    <property type="entry name" value="Spo0M"/>
    <property type="match status" value="1"/>
</dbReference>
<reference evidence="1 2" key="1">
    <citation type="submission" date="2024-10" db="EMBL/GenBank/DDBJ databases">
        <authorList>
            <person name="Topkara A.R."/>
            <person name="Saygin H."/>
        </authorList>
    </citation>
    <scope>NUCLEOTIDE SEQUENCE [LARGE SCALE GENOMIC DNA]</scope>
    <source>
        <strain evidence="1 2">M3C6</strain>
    </source>
</reference>
<dbReference type="Proteomes" id="UP001603978">
    <property type="component" value="Unassembled WGS sequence"/>
</dbReference>
<dbReference type="RefSeq" id="WP_393165152.1">
    <property type="nucleotide sequence ID" value="NZ_JBICRM010000007.1"/>
</dbReference>
<keyword evidence="2" id="KW-1185">Reference proteome</keyword>
<sequence>MVFKRMLSAFGAGAPSIGTFLATARTQPGGTLSGEVRLKGGAFDAEIEQIGLGLVARLEPAREGAEQRGVEEFSRAQITGPATLCQGEERTIEFQIAVPWETPISEIGGRRMTGLALGVRTEVASARAVDKGALDMVGVRPVPSQLRVLQAFPELGFHFKSAVLQAGRLAGVRQALPFYQEIEFYPPSRHAGAVHEIELAFVASSAGLEVILEADKHTGRYASGVATGRFQLSHAEALRTDWPSEVDRWLARLAHHARGDDHRR</sequence>
<dbReference type="EMBL" id="JBICRM010000007">
    <property type="protein sequence ID" value="MFG1704267.1"/>
    <property type="molecule type" value="Genomic_DNA"/>
</dbReference>
<dbReference type="InterPro" id="IPR009776">
    <property type="entry name" value="Spore_0_M"/>
</dbReference>
<organism evidence="1 2">
    <name type="scientific">Nonomuraea marmarensis</name>
    <dbReference type="NCBI Taxonomy" id="3351344"/>
    <lineage>
        <taxon>Bacteria</taxon>
        <taxon>Bacillati</taxon>
        <taxon>Actinomycetota</taxon>
        <taxon>Actinomycetes</taxon>
        <taxon>Streptosporangiales</taxon>
        <taxon>Streptosporangiaceae</taxon>
        <taxon>Nonomuraea</taxon>
    </lineage>
</organism>
<evidence type="ECO:0000313" key="1">
    <source>
        <dbReference type="EMBL" id="MFG1704267.1"/>
    </source>
</evidence>
<evidence type="ECO:0000313" key="2">
    <source>
        <dbReference type="Proteomes" id="UP001603978"/>
    </source>
</evidence>
<protein>
    <submittedName>
        <fullName evidence="1">Sporulation protein</fullName>
    </submittedName>
</protein>
<dbReference type="PANTHER" id="PTHR40053:SF1">
    <property type="entry name" value="SPORULATION-CONTROL PROTEIN SPO0M"/>
    <property type="match status" value="1"/>
</dbReference>
<dbReference type="PANTHER" id="PTHR40053">
    <property type="entry name" value="SPORULATION-CONTROL PROTEIN SPO0M"/>
    <property type="match status" value="1"/>
</dbReference>